<proteinExistence type="predicted"/>
<dbReference type="EMBL" id="MFZO01000031">
    <property type="protein sequence ID" value="OGK24632.1"/>
    <property type="molecule type" value="Genomic_DNA"/>
</dbReference>
<feature type="coiled-coil region" evidence="1">
    <location>
        <begin position="63"/>
        <end position="90"/>
    </location>
</feature>
<evidence type="ECO:0000313" key="2">
    <source>
        <dbReference type="EMBL" id="OGK24632.1"/>
    </source>
</evidence>
<sequence length="95" mass="11151">MITDADVKKLKKTFVTKDDLKKELKNELKNYPTKDYLGKEFQKWTDIIVKQIIDVVGALGDKIQESLDKLNDHQGTLEDHERRIEKLEEKLTTSY</sequence>
<organism evidence="2 3">
    <name type="scientific">Candidatus Roizmanbacteria bacterium RIFCSPHIGHO2_02_FULL_38_11</name>
    <dbReference type="NCBI Taxonomy" id="1802039"/>
    <lineage>
        <taxon>Bacteria</taxon>
        <taxon>Candidatus Roizmaniibacteriota</taxon>
    </lineage>
</organism>
<keyword evidence="1" id="KW-0175">Coiled coil</keyword>
<evidence type="ECO:0000313" key="3">
    <source>
        <dbReference type="Proteomes" id="UP000177913"/>
    </source>
</evidence>
<reference evidence="2 3" key="1">
    <citation type="journal article" date="2016" name="Nat. Commun.">
        <title>Thousands of microbial genomes shed light on interconnected biogeochemical processes in an aquifer system.</title>
        <authorList>
            <person name="Anantharaman K."/>
            <person name="Brown C.T."/>
            <person name="Hug L.A."/>
            <person name="Sharon I."/>
            <person name="Castelle C.J."/>
            <person name="Probst A.J."/>
            <person name="Thomas B.C."/>
            <person name="Singh A."/>
            <person name="Wilkins M.J."/>
            <person name="Karaoz U."/>
            <person name="Brodie E.L."/>
            <person name="Williams K.H."/>
            <person name="Hubbard S.S."/>
            <person name="Banfield J.F."/>
        </authorList>
    </citation>
    <scope>NUCLEOTIDE SEQUENCE [LARGE SCALE GENOMIC DNA]</scope>
</reference>
<dbReference type="Proteomes" id="UP000177913">
    <property type="component" value="Unassembled WGS sequence"/>
</dbReference>
<comment type="caution">
    <text evidence="2">The sequence shown here is derived from an EMBL/GenBank/DDBJ whole genome shotgun (WGS) entry which is preliminary data.</text>
</comment>
<name>A0A1F7H1Q3_9BACT</name>
<dbReference type="AlphaFoldDB" id="A0A1F7H1Q3"/>
<evidence type="ECO:0000256" key="1">
    <source>
        <dbReference type="SAM" id="Coils"/>
    </source>
</evidence>
<gene>
    <name evidence="2" type="ORF">A3C25_01490</name>
</gene>
<accession>A0A1F7H1Q3</accession>
<protein>
    <submittedName>
        <fullName evidence="2">Uncharacterized protein</fullName>
    </submittedName>
</protein>